<protein>
    <recommendedName>
        <fullName evidence="2">Aminotransferase class IV</fullName>
    </recommendedName>
</protein>
<dbReference type="Gene3D" id="3.20.10.10">
    <property type="entry name" value="D-amino Acid Aminotransferase, subunit A, domain 2"/>
    <property type="match status" value="1"/>
</dbReference>
<evidence type="ECO:0008006" key="2">
    <source>
        <dbReference type="Google" id="ProtNLM"/>
    </source>
</evidence>
<sequence length="391" mass="43834">MRNVPNSLISLVPGFVWNIIRNETASKKVWLFSKGHSECVTADAVDPLSEEPPQVPSCAEGDDTEGTNHLLLYDLMRVRQGKIMFEADHLNRIRQNCALAAPVADVDVGVREYEDDDLLSGYINAIGQSLKEFVQDNSWENGDVNLKFVTWGQPSQFADCHTKEKRSEAFLDLPYAIYYVGSFFPPEKWYSDGTRFAILYDAHRHTPNAKIMQLALRERAKSLQKVTGAFEVLMVSDSARHYLVPEGSRSNYLIARDDGSVLCSLEEDILVGITLRATRRAAAAAGLPPIQHQRLLLGDICMSRNIAMLGTSPGILPVKEIQFYYDEESKQQFLTAMDDYLQRAENEESVRASIAATRDAILAEGGLRRLESPQCDILKRLRAAYEAEALQ</sequence>
<dbReference type="InterPro" id="IPR036038">
    <property type="entry name" value="Aminotransferase-like"/>
</dbReference>
<dbReference type="GO" id="GO:0003824">
    <property type="term" value="F:catalytic activity"/>
    <property type="evidence" value="ECO:0007669"/>
    <property type="project" value="InterPro"/>
</dbReference>
<name>G0UL58_TRYCI</name>
<accession>G0UL58</accession>
<evidence type="ECO:0000313" key="1">
    <source>
        <dbReference type="EMBL" id="CCC90113.1"/>
    </source>
</evidence>
<organism evidence="1">
    <name type="scientific">Trypanosoma congolense (strain IL3000)</name>
    <dbReference type="NCBI Taxonomy" id="1068625"/>
    <lineage>
        <taxon>Eukaryota</taxon>
        <taxon>Discoba</taxon>
        <taxon>Euglenozoa</taxon>
        <taxon>Kinetoplastea</taxon>
        <taxon>Metakinetoplastina</taxon>
        <taxon>Trypanosomatida</taxon>
        <taxon>Trypanosomatidae</taxon>
        <taxon>Trypanosoma</taxon>
        <taxon>Nannomonas</taxon>
    </lineage>
</organism>
<dbReference type="AlphaFoldDB" id="G0UL58"/>
<dbReference type="Pfam" id="PF01063">
    <property type="entry name" value="Aminotran_4"/>
    <property type="match status" value="1"/>
</dbReference>
<proteinExistence type="predicted"/>
<dbReference type="EMBL" id="HE575317">
    <property type="protein sequence ID" value="CCC90113.1"/>
    <property type="molecule type" value="Genomic_DNA"/>
</dbReference>
<reference evidence="1" key="1">
    <citation type="journal article" date="2012" name="Proc. Natl. Acad. Sci. U.S.A.">
        <title>Antigenic diversity is generated by distinct evolutionary mechanisms in African trypanosome species.</title>
        <authorList>
            <person name="Jackson A.P."/>
            <person name="Berry A."/>
            <person name="Aslett M."/>
            <person name="Allison H.C."/>
            <person name="Burton P."/>
            <person name="Vavrova-Anderson J."/>
            <person name="Brown R."/>
            <person name="Browne H."/>
            <person name="Corton N."/>
            <person name="Hauser H."/>
            <person name="Gamble J."/>
            <person name="Gilderthorp R."/>
            <person name="Marcello L."/>
            <person name="McQuillan J."/>
            <person name="Otto T.D."/>
            <person name="Quail M.A."/>
            <person name="Sanders M.J."/>
            <person name="van Tonder A."/>
            <person name="Ginger M.L."/>
            <person name="Field M.C."/>
            <person name="Barry J.D."/>
            <person name="Hertz-Fowler C."/>
            <person name="Berriman M."/>
        </authorList>
    </citation>
    <scope>NUCLEOTIDE SEQUENCE</scope>
    <source>
        <strain evidence="1">IL3000</strain>
    </source>
</reference>
<gene>
    <name evidence="1" type="ORF">TCIL3000_4_2030</name>
</gene>
<dbReference type="VEuPathDB" id="TriTrypDB:TcIL3000_4_2030"/>
<dbReference type="InterPro" id="IPR001544">
    <property type="entry name" value="Aminotrans_IV"/>
</dbReference>
<dbReference type="SUPFAM" id="SSF56752">
    <property type="entry name" value="D-aminoacid aminotransferase-like PLP-dependent enzymes"/>
    <property type="match status" value="1"/>
</dbReference>
<dbReference type="InterPro" id="IPR043132">
    <property type="entry name" value="BCAT-like_C"/>
</dbReference>